<accession>A0A4V5MZ14</accession>
<comment type="caution">
    <text evidence="1">The sequence shown here is derived from an EMBL/GenBank/DDBJ whole genome shotgun (WGS) entry which is preliminary data.</text>
</comment>
<gene>
    <name evidence="1" type="ORF">FCI23_31365</name>
</gene>
<sequence length="90" mass="10423">MSAGWEQAQEAVLPRDELYSWRLGEPISILRESRLTEWLKMGISSFAVAELAGVTPDWLALRYPYCFHDKDVDIDWDRLAKAMALPKLKR</sequence>
<dbReference type="AlphaFoldDB" id="A0A4V5MZ14"/>
<dbReference type="Proteomes" id="UP000305778">
    <property type="component" value="Unassembled WGS sequence"/>
</dbReference>
<organism evidence="1 2">
    <name type="scientific">Actinacidiphila oryziradicis</name>
    <dbReference type="NCBI Taxonomy" id="2571141"/>
    <lineage>
        <taxon>Bacteria</taxon>
        <taxon>Bacillati</taxon>
        <taxon>Actinomycetota</taxon>
        <taxon>Actinomycetes</taxon>
        <taxon>Kitasatosporales</taxon>
        <taxon>Streptomycetaceae</taxon>
        <taxon>Actinacidiphila</taxon>
    </lineage>
</organism>
<dbReference type="EMBL" id="SUMC01000038">
    <property type="protein sequence ID" value="TKA06429.1"/>
    <property type="molecule type" value="Genomic_DNA"/>
</dbReference>
<proteinExistence type="predicted"/>
<dbReference type="RefSeq" id="WP_136727355.1">
    <property type="nucleotide sequence ID" value="NZ_SUMC01000038.1"/>
</dbReference>
<protein>
    <submittedName>
        <fullName evidence="1">Uncharacterized protein</fullName>
    </submittedName>
</protein>
<reference evidence="1 2" key="1">
    <citation type="submission" date="2019-04" db="EMBL/GenBank/DDBJ databases">
        <title>Streptomyces oryziradicis sp. nov., a novel actinomycete isolated from rhizosphere soil of rice (Oryza sativa L.).</title>
        <authorList>
            <person name="Li C."/>
        </authorList>
    </citation>
    <scope>NUCLEOTIDE SEQUENCE [LARGE SCALE GENOMIC DNA]</scope>
    <source>
        <strain evidence="1 2">NEAU-C40</strain>
    </source>
</reference>
<keyword evidence="2" id="KW-1185">Reference proteome</keyword>
<dbReference type="OrthoDB" id="3773913at2"/>
<evidence type="ECO:0000313" key="2">
    <source>
        <dbReference type="Proteomes" id="UP000305778"/>
    </source>
</evidence>
<name>A0A4V5MZ14_9ACTN</name>
<evidence type="ECO:0000313" key="1">
    <source>
        <dbReference type="EMBL" id="TKA06429.1"/>
    </source>
</evidence>